<protein>
    <recommendedName>
        <fullName evidence="1">Polysaccharide biosynthesis domain-containing protein</fullName>
    </recommendedName>
</protein>
<evidence type="ECO:0000313" key="3">
    <source>
        <dbReference type="Proteomes" id="UP000567179"/>
    </source>
</evidence>
<dbReference type="InterPro" id="IPR008476">
    <property type="entry name" value="PBDC1_metazoa/fungi"/>
</dbReference>
<dbReference type="Proteomes" id="UP000567179">
    <property type="component" value="Unassembled WGS sequence"/>
</dbReference>
<feature type="domain" description="Polysaccharide biosynthesis" evidence="1">
    <location>
        <begin position="137"/>
        <end position="196"/>
    </location>
</feature>
<gene>
    <name evidence="2" type="ORF">D9619_010001</name>
</gene>
<reference evidence="2 3" key="1">
    <citation type="journal article" date="2020" name="ISME J.">
        <title>Uncovering the hidden diversity of litter-decomposition mechanisms in mushroom-forming fungi.</title>
        <authorList>
            <person name="Floudas D."/>
            <person name="Bentzer J."/>
            <person name="Ahren D."/>
            <person name="Johansson T."/>
            <person name="Persson P."/>
            <person name="Tunlid A."/>
        </authorList>
    </citation>
    <scope>NUCLEOTIDE SEQUENCE [LARGE SCALE GENOMIC DNA]</scope>
    <source>
        <strain evidence="2 3">CBS 101986</strain>
    </source>
</reference>
<dbReference type="PANTHER" id="PTHR13410">
    <property type="entry name" value="PROTEIN PBDC1"/>
    <property type="match status" value="1"/>
</dbReference>
<accession>A0A8H5BL94</accession>
<dbReference type="PANTHER" id="PTHR13410:SF9">
    <property type="entry name" value="PROTEIN PBDC1"/>
    <property type="match status" value="1"/>
</dbReference>
<feature type="domain" description="Polysaccharide biosynthesis" evidence="1">
    <location>
        <begin position="16"/>
        <end position="94"/>
    </location>
</feature>
<dbReference type="EMBL" id="JAACJJ010000015">
    <property type="protein sequence ID" value="KAF5325412.1"/>
    <property type="molecule type" value="Genomic_DNA"/>
</dbReference>
<dbReference type="Gene3D" id="1.10.3560.10">
    <property type="entry name" value="yst0336 like domain"/>
    <property type="match status" value="2"/>
</dbReference>
<dbReference type="Pfam" id="PF04669">
    <property type="entry name" value="PBDC1"/>
    <property type="match status" value="2"/>
</dbReference>
<proteinExistence type="predicted"/>
<dbReference type="InterPro" id="IPR021148">
    <property type="entry name" value="Polysacc_synth_dom"/>
</dbReference>
<evidence type="ECO:0000259" key="1">
    <source>
        <dbReference type="Pfam" id="PF04669"/>
    </source>
</evidence>
<keyword evidence="3" id="KW-1185">Reference proteome</keyword>
<dbReference type="InterPro" id="IPR023139">
    <property type="entry name" value="PBDC1-like_dom_sf"/>
</dbReference>
<name>A0A8H5BL94_9AGAR</name>
<dbReference type="OrthoDB" id="10248897at2759"/>
<dbReference type="GO" id="GO:0005737">
    <property type="term" value="C:cytoplasm"/>
    <property type="evidence" value="ECO:0007669"/>
    <property type="project" value="TreeGrafter"/>
</dbReference>
<comment type="caution">
    <text evidence="2">The sequence shown here is derived from an EMBL/GenBank/DDBJ whole genome shotgun (WGS) entry which is preliminary data.</text>
</comment>
<organism evidence="2 3">
    <name type="scientific">Psilocybe cf. subviscida</name>
    <dbReference type="NCBI Taxonomy" id="2480587"/>
    <lineage>
        <taxon>Eukaryota</taxon>
        <taxon>Fungi</taxon>
        <taxon>Dikarya</taxon>
        <taxon>Basidiomycota</taxon>
        <taxon>Agaricomycotina</taxon>
        <taxon>Agaricomycetes</taxon>
        <taxon>Agaricomycetidae</taxon>
        <taxon>Agaricales</taxon>
        <taxon>Agaricineae</taxon>
        <taxon>Strophariaceae</taxon>
        <taxon>Psilocybe</taxon>
    </lineage>
</organism>
<sequence>MAGKFDPNNAQNLMEIEKQFAVKAVEQAQTYWNLLEKVEPKELKLTKYDDEIFDHLMATFPELNVEPYEKLTKVDEDWMKSPEGKTRWRDFIERKSTKREAEKAEKDEAPAFKKRALPSLNPSIAGANRPWNLAYGRWRGIRSAYKEKVKDYNFGSLIRTDSRDEYGESNTIFVTRIQFYAYEIARNRLGLNEKAHELAVADAIREKAKKEKEARQAAKKKGGKS</sequence>
<evidence type="ECO:0000313" key="2">
    <source>
        <dbReference type="EMBL" id="KAF5325412.1"/>
    </source>
</evidence>
<dbReference type="AlphaFoldDB" id="A0A8H5BL94"/>